<protein>
    <recommendedName>
        <fullName evidence="6">Protein FAR1-RELATED SEQUENCE</fullName>
    </recommendedName>
</protein>
<keyword evidence="2 6" id="KW-0479">Metal-binding</keyword>
<comment type="function">
    <text evidence="6">Putative transcription activator involved in regulating light control of development.</text>
</comment>
<dbReference type="InterPro" id="IPR006564">
    <property type="entry name" value="Znf_PMZ"/>
</dbReference>
<comment type="subcellular location">
    <subcellularLocation>
        <location evidence="6">Nucleus</location>
    </subcellularLocation>
</comment>
<evidence type="ECO:0000256" key="1">
    <source>
        <dbReference type="ARBA" id="ARBA00005889"/>
    </source>
</evidence>
<dbReference type="Pfam" id="PF04434">
    <property type="entry name" value="SWIM"/>
    <property type="match status" value="1"/>
</dbReference>
<dbReference type="AlphaFoldDB" id="A0A151R6I6"/>
<evidence type="ECO:0000259" key="7">
    <source>
        <dbReference type="PROSITE" id="PS50966"/>
    </source>
</evidence>
<keyword evidence="3 5" id="KW-0863">Zinc-finger</keyword>
<evidence type="ECO:0000256" key="6">
    <source>
        <dbReference type="RuleBase" id="RU367018"/>
    </source>
</evidence>
<keyword evidence="6" id="KW-0539">Nucleus</keyword>
<accession>A0A151R6I6</accession>
<evidence type="ECO:0000256" key="4">
    <source>
        <dbReference type="ARBA" id="ARBA00022833"/>
    </source>
</evidence>
<dbReference type="EMBL" id="KQ484047">
    <property type="protein sequence ID" value="KYP37995.1"/>
    <property type="molecule type" value="Genomic_DNA"/>
</dbReference>
<dbReference type="GO" id="GO:0008270">
    <property type="term" value="F:zinc ion binding"/>
    <property type="evidence" value="ECO:0007669"/>
    <property type="project" value="UniProtKB-UniRule"/>
</dbReference>
<evidence type="ECO:0000256" key="5">
    <source>
        <dbReference type="PROSITE-ProRule" id="PRU00325"/>
    </source>
</evidence>
<dbReference type="GO" id="GO:0005634">
    <property type="term" value="C:nucleus"/>
    <property type="evidence" value="ECO:0007669"/>
    <property type="project" value="UniProtKB-SubCell"/>
</dbReference>
<evidence type="ECO:0000256" key="2">
    <source>
        <dbReference type="ARBA" id="ARBA00022723"/>
    </source>
</evidence>
<dbReference type="STRING" id="3821.A0A151R6I6"/>
<dbReference type="Gramene" id="C.cajan_45161.t">
    <property type="protein sequence ID" value="C.cajan_45161.t"/>
    <property type="gene ID" value="C.cajan_45161"/>
</dbReference>
<evidence type="ECO:0000313" key="9">
    <source>
        <dbReference type="Proteomes" id="UP000075243"/>
    </source>
</evidence>
<feature type="domain" description="SWIM-type" evidence="7">
    <location>
        <begin position="134"/>
        <end position="166"/>
    </location>
</feature>
<reference evidence="8" key="1">
    <citation type="journal article" date="2012" name="Nat. Biotechnol.">
        <title>Draft genome sequence of pigeonpea (Cajanus cajan), an orphan legume crop of resource-poor farmers.</title>
        <authorList>
            <person name="Varshney R.K."/>
            <person name="Chen W."/>
            <person name="Li Y."/>
            <person name="Bharti A.K."/>
            <person name="Saxena R.K."/>
            <person name="Schlueter J.A."/>
            <person name="Donoghue M.T."/>
            <person name="Azam S."/>
            <person name="Fan G."/>
            <person name="Whaley A.M."/>
            <person name="Farmer A.D."/>
            <person name="Sheridan J."/>
            <person name="Iwata A."/>
            <person name="Tuteja R."/>
            <person name="Penmetsa R.V."/>
            <person name="Wu W."/>
            <person name="Upadhyaya H.D."/>
            <person name="Yang S.P."/>
            <person name="Shah T."/>
            <person name="Saxena K.B."/>
            <person name="Michael T."/>
            <person name="McCombie W.R."/>
            <person name="Yang B."/>
            <person name="Zhang G."/>
            <person name="Yang H."/>
            <person name="Wang J."/>
            <person name="Spillane C."/>
            <person name="Cook D.R."/>
            <person name="May G.D."/>
            <person name="Xu X."/>
            <person name="Jackson S.A."/>
        </authorList>
    </citation>
    <scope>NUCLEOTIDE SEQUENCE [LARGE SCALE GENOMIC DNA]</scope>
</reference>
<organism evidence="8 9">
    <name type="scientific">Cajanus cajan</name>
    <name type="common">Pigeon pea</name>
    <name type="synonym">Cajanus indicus</name>
    <dbReference type="NCBI Taxonomy" id="3821"/>
    <lineage>
        <taxon>Eukaryota</taxon>
        <taxon>Viridiplantae</taxon>
        <taxon>Streptophyta</taxon>
        <taxon>Embryophyta</taxon>
        <taxon>Tracheophyta</taxon>
        <taxon>Spermatophyta</taxon>
        <taxon>Magnoliopsida</taxon>
        <taxon>eudicotyledons</taxon>
        <taxon>Gunneridae</taxon>
        <taxon>Pentapetalae</taxon>
        <taxon>rosids</taxon>
        <taxon>fabids</taxon>
        <taxon>Fabales</taxon>
        <taxon>Fabaceae</taxon>
        <taxon>Papilionoideae</taxon>
        <taxon>50 kb inversion clade</taxon>
        <taxon>NPAAA clade</taxon>
        <taxon>indigoferoid/millettioid clade</taxon>
        <taxon>Phaseoleae</taxon>
        <taxon>Cajanus</taxon>
    </lineage>
</organism>
<dbReference type="InterPro" id="IPR007527">
    <property type="entry name" value="Znf_SWIM"/>
</dbReference>
<dbReference type="Proteomes" id="UP000075243">
    <property type="component" value="Unassembled WGS sequence"/>
</dbReference>
<gene>
    <name evidence="8" type="ORF">KK1_040783</name>
</gene>
<evidence type="ECO:0000256" key="3">
    <source>
        <dbReference type="ARBA" id="ARBA00022771"/>
    </source>
</evidence>
<proteinExistence type="inferred from homology"/>
<dbReference type="PANTHER" id="PTHR31669:SF281">
    <property type="entry name" value="PROTEIN FAR1-RELATED SEQUENCE"/>
    <property type="match status" value="1"/>
</dbReference>
<keyword evidence="4 6" id="KW-0862">Zinc</keyword>
<dbReference type="PANTHER" id="PTHR31669">
    <property type="entry name" value="PROTEIN FAR1-RELATED SEQUENCE 10-RELATED"/>
    <property type="match status" value="1"/>
</dbReference>
<name>A0A151R6I6_CAJCA</name>
<keyword evidence="9" id="KW-1185">Reference proteome</keyword>
<comment type="similarity">
    <text evidence="1 6">Belongs to the FHY3/FAR1 family.</text>
</comment>
<dbReference type="InterPro" id="IPR031052">
    <property type="entry name" value="FHY3/FAR1"/>
</dbReference>
<dbReference type="PROSITE" id="PS50966">
    <property type="entry name" value="ZF_SWIM"/>
    <property type="match status" value="1"/>
</dbReference>
<evidence type="ECO:0000313" key="8">
    <source>
        <dbReference type="EMBL" id="KYP37995.1"/>
    </source>
</evidence>
<dbReference type="GO" id="GO:0006355">
    <property type="term" value="P:regulation of DNA-templated transcription"/>
    <property type="evidence" value="ECO:0007669"/>
    <property type="project" value="UniProtKB-UniRule"/>
</dbReference>
<dbReference type="SMART" id="SM00575">
    <property type="entry name" value="ZnF_PMZ"/>
    <property type="match status" value="1"/>
</dbReference>
<sequence>MQMKSGVTGGVLKYLQKMQLEDSNFFYAIHVNEDDLITNIFLDDVKMMIDYSYFGDVVCFDTTYNFALKEKWTLVYSRENFCVDMTTTQRNESMNNTRYHVGMIVVCIFPLKMGEVIEYKVTSYKKLFQHTIHYDFSVGLVKCSCKRYEFVGILCSHALKVLFSRNVMKIPTMYVLKRWEMAYQLTIL</sequence>